<proteinExistence type="inferred from homology"/>
<keyword evidence="13" id="KW-1185">Reference proteome</keyword>
<dbReference type="OrthoDB" id="5983572at2759"/>
<feature type="transmembrane region" description="Helical" evidence="10">
    <location>
        <begin position="12"/>
        <end position="38"/>
    </location>
</feature>
<evidence type="ECO:0000256" key="7">
    <source>
        <dbReference type="ARBA" id="ARBA00023016"/>
    </source>
</evidence>
<feature type="transmembrane region" description="Helical" evidence="10">
    <location>
        <begin position="85"/>
        <end position="106"/>
    </location>
</feature>
<comment type="similarity">
    <text evidence="2">Belongs to the SHO1 family.</text>
</comment>
<dbReference type="GO" id="GO:0005886">
    <property type="term" value="C:plasma membrane"/>
    <property type="evidence" value="ECO:0007669"/>
    <property type="project" value="UniProtKB-SubCell"/>
</dbReference>
<dbReference type="PRINTS" id="PR00452">
    <property type="entry name" value="SH3DOMAIN"/>
</dbReference>
<organism evidence="12 13">
    <name type="scientific">Dentiscutata erythropus</name>
    <dbReference type="NCBI Taxonomy" id="1348616"/>
    <lineage>
        <taxon>Eukaryota</taxon>
        <taxon>Fungi</taxon>
        <taxon>Fungi incertae sedis</taxon>
        <taxon>Mucoromycota</taxon>
        <taxon>Glomeromycotina</taxon>
        <taxon>Glomeromycetes</taxon>
        <taxon>Diversisporales</taxon>
        <taxon>Gigasporaceae</taxon>
        <taxon>Dentiscutata</taxon>
    </lineage>
</organism>
<keyword evidence="5 10" id="KW-0812">Transmembrane</keyword>
<keyword evidence="8 10" id="KW-0472">Membrane</keyword>
<dbReference type="AlphaFoldDB" id="A0A9N8VWI3"/>
<dbReference type="InterPro" id="IPR001452">
    <property type="entry name" value="SH3_domain"/>
</dbReference>
<keyword evidence="4" id="KW-1003">Cell membrane</keyword>
<evidence type="ECO:0000256" key="10">
    <source>
        <dbReference type="SAM" id="Phobius"/>
    </source>
</evidence>
<dbReference type="SMART" id="SM00326">
    <property type="entry name" value="SH3"/>
    <property type="match status" value="1"/>
</dbReference>
<feature type="transmembrane region" description="Helical" evidence="10">
    <location>
        <begin position="58"/>
        <end position="78"/>
    </location>
</feature>
<evidence type="ECO:0000256" key="1">
    <source>
        <dbReference type="ARBA" id="ARBA00004651"/>
    </source>
</evidence>
<reference evidence="12" key="1">
    <citation type="submission" date="2021-06" db="EMBL/GenBank/DDBJ databases">
        <authorList>
            <person name="Kallberg Y."/>
            <person name="Tangrot J."/>
            <person name="Rosling A."/>
        </authorList>
    </citation>
    <scope>NUCLEOTIDE SEQUENCE</scope>
    <source>
        <strain evidence="12">MA453B</strain>
    </source>
</reference>
<feature type="transmembrane region" description="Helical" evidence="10">
    <location>
        <begin position="112"/>
        <end position="133"/>
    </location>
</feature>
<evidence type="ECO:0000313" key="12">
    <source>
        <dbReference type="EMBL" id="CAG8466847.1"/>
    </source>
</evidence>
<name>A0A9N8VWI3_9GLOM</name>
<dbReference type="Gene3D" id="2.30.30.40">
    <property type="entry name" value="SH3 Domains"/>
    <property type="match status" value="1"/>
</dbReference>
<gene>
    <name evidence="12" type="ORF">DERYTH_LOCUS1268</name>
</gene>
<sequence length="334" mass="37066">MVLQPDLVLKSHFIITIVLAGIGWIILLGGAGAVTSVIGNDKHLLTAASVTNYLASLWLYIIYQLAIIMSLFMIIASGTMLHYRFAILSLIIISFISNCFAANYNYGYDPRLRALVAGASILAIVNLFWIILIGSEEDSSTVKTIDGFYNNLNFDFTPPNKNNFVGTRFAPQPSPMYTSDVRSNQLSVVISPTETSSPIQANNTMYIAQVPMQNQYSSAILPSTSTQAQQIVYPENTPIQDQNSTTITTVHQSMYNGNFNDYKYKAKALYDYHGSPEDRTELSFAKDDYLDIASKEGKWWNARKADGTTGIAPSNYLSFAKADYLDIASKESKW</sequence>
<feature type="domain" description="SH3" evidence="11">
    <location>
        <begin position="261"/>
        <end position="322"/>
    </location>
</feature>
<protein>
    <submittedName>
        <fullName evidence="12">9109_t:CDS:1</fullName>
    </submittedName>
</protein>
<dbReference type="Pfam" id="PF00018">
    <property type="entry name" value="SH3_1"/>
    <property type="match status" value="1"/>
</dbReference>
<evidence type="ECO:0000256" key="6">
    <source>
        <dbReference type="ARBA" id="ARBA00022989"/>
    </source>
</evidence>
<dbReference type="SUPFAM" id="SSF50044">
    <property type="entry name" value="SH3-domain"/>
    <property type="match status" value="1"/>
</dbReference>
<evidence type="ECO:0000256" key="4">
    <source>
        <dbReference type="ARBA" id="ARBA00022475"/>
    </source>
</evidence>
<dbReference type="EMBL" id="CAJVPY010000341">
    <property type="protein sequence ID" value="CAG8466847.1"/>
    <property type="molecule type" value="Genomic_DNA"/>
</dbReference>
<comment type="subcellular location">
    <subcellularLocation>
        <location evidence="1">Cell membrane</location>
        <topology evidence="1">Multi-pass membrane protein</topology>
    </subcellularLocation>
</comment>
<keyword evidence="3 9" id="KW-0728">SH3 domain</keyword>
<evidence type="ECO:0000256" key="9">
    <source>
        <dbReference type="PROSITE-ProRule" id="PRU00192"/>
    </source>
</evidence>
<evidence type="ECO:0000256" key="2">
    <source>
        <dbReference type="ARBA" id="ARBA00009739"/>
    </source>
</evidence>
<keyword evidence="7" id="KW-0346">Stress response</keyword>
<keyword evidence="6 10" id="KW-1133">Transmembrane helix</keyword>
<dbReference type="PROSITE" id="PS50002">
    <property type="entry name" value="SH3"/>
    <property type="match status" value="1"/>
</dbReference>
<evidence type="ECO:0000256" key="3">
    <source>
        <dbReference type="ARBA" id="ARBA00022443"/>
    </source>
</evidence>
<dbReference type="Proteomes" id="UP000789405">
    <property type="component" value="Unassembled WGS sequence"/>
</dbReference>
<dbReference type="InterPro" id="IPR035522">
    <property type="entry name" value="Sho1_SH3"/>
</dbReference>
<evidence type="ECO:0000259" key="11">
    <source>
        <dbReference type="PROSITE" id="PS50002"/>
    </source>
</evidence>
<evidence type="ECO:0000313" key="13">
    <source>
        <dbReference type="Proteomes" id="UP000789405"/>
    </source>
</evidence>
<accession>A0A9N8VWI3</accession>
<evidence type="ECO:0000256" key="5">
    <source>
        <dbReference type="ARBA" id="ARBA00022692"/>
    </source>
</evidence>
<evidence type="ECO:0000256" key="8">
    <source>
        <dbReference type="ARBA" id="ARBA00023136"/>
    </source>
</evidence>
<dbReference type="CDD" id="cd11855">
    <property type="entry name" value="SH3_Sho1p"/>
    <property type="match status" value="1"/>
</dbReference>
<dbReference type="InterPro" id="IPR036028">
    <property type="entry name" value="SH3-like_dom_sf"/>
</dbReference>
<comment type="caution">
    <text evidence="12">The sequence shown here is derived from an EMBL/GenBank/DDBJ whole genome shotgun (WGS) entry which is preliminary data.</text>
</comment>